<dbReference type="AlphaFoldDB" id="A0A401GC78"/>
<keyword evidence="10" id="KW-1185">Reference proteome</keyword>
<dbReference type="GO" id="GO:0007020">
    <property type="term" value="P:microtubule nucleation"/>
    <property type="evidence" value="ECO:0007669"/>
    <property type="project" value="InterPro"/>
</dbReference>
<evidence type="ECO:0000256" key="5">
    <source>
        <dbReference type="ARBA" id="ARBA00023212"/>
    </source>
</evidence>
<evidence type="ECO:0000256" key="2">
    <source>
        <dbReference type="ARBA" id="ARBA00010337"/>
    </source>
</evidence>
<dbReference type="Pfam" id="PF17681">
    <property type="entry name" value="GCP_N_terminal"/>
    <property type="match status" value="1"/>
</dbReference>
<evidence type="ECO:0000313" key="9">
    <source>
        <dbReference type="EMBL" id="GBE79798.1"/>
    </source>
</evidence>
<accession>A0A401GC78</accession>
<protein>
    <recommendedName>
        <fullName evidence="11">Spindle pole body component</fullName>
    </recommendedName>
</protein>
<evidence type="ECO:0008006" key="11">
    <source>
        <dbReference type="Google" id="ProtNLM"/>
    </source>
</evidence>
<dbReference type="InterPro" id="IPR041470">
    <property type="entry name" value="GCP_N"/>
</dbReference>
<proteinExistence type="inferred from homology"/>
<dbReference type="GO" id="GO:0005874">
    <property type="term" value="C:microtubule"/>
    <property type="evidence" value="ECO:0007669"/>
    <property type="project" value="UniProtKB-KW"/>
</dbReference>
<evidence type="ECO:0000259" key="8">
    <source>
        <dbReference type="Pfam" id="PF17681"/>
    </source>
</evidence>
<dbReference type="GeneID" id="38776715"/>
<keyword evidence="5" id="KW-0206">Cytoskeleton</keyword>
<feature type="domain" description="Gamma tubulin complex component C-terminal" evidence="7">
    <location>
        <begin position="790"/>
        <end position="1060"/>
    </location>
</feature>
<feature type="compositionally biased region" description="Polar residues" evidence="6">
    <location>
        <begin position="92"/>
        <end position="103"/>
    </location>
</feature>
<sequence>MSSSTNVRTPLTSQRPASTASIRPPSASVRPPSSASTRPSSSASIRPSISAPIRPSSSASIRPSPSTSSARPISRTSSRSSSRLTHRPSSRYSQRPSTRQSSRLVPLYQALVTQITGLTSENDQDNFRDAVDFVSKNLDQSVRPSANHDLDTVERHFRGHVQKARINANDTLGTALETSHRKFKSQFEHNGDLDTDVKMSRLPDHLQLLILLSLPPSQDTLTFADHYVDRIINPSKAAPTLTWKDILAEEPFEGQHWEGVYGLPPGSTVENWDAHSGGSTPSLSPFDDSDLDDSLSSSDILQSAEAPASLLVDAVNEPSYHPGVTYSHRNDVEELVAGQYWKTDWRTDASVERPFNICDASTLGPAVHRALGQRAALKFDGPSKEKYINEHDAVREVLMGLQGRRNLMFSWVHSGDRPFSFLPSSGVRLLHVSATAQMSILASFCRTATAVEHLRKFISAVFVKSPQARGEGDTHRPRSLFKQSTLTLEAFADALDTQVRSFDFWCASKEEEICLAQAGIGPPLVVSLLSLEKAIKDTFSAAFTVILDILREMVKRALRSPNPVVEVWILPEVPAKISPSAMTALLLDRLLTAVQEHTSMGDAVTSDALMHVFDDTAEPIWAMVGRWMKDGMPLREVVQPTEAQRFGCLEDEFFIEDNEMLMLDPDFWAHGFTLRSGQSDDGENRSTSVPTFLSHVAQHILAAGKAIGLLRALDVQAVVDRAAKQHWMAQWRPFKTLMASAMGSNTAVVQWQSVTTSTDNLSSMIFDELSPHLSLAQDMLMKVLVDECDLWLHLTAIEDLYLMRRGDGMSHFLDSLFARMDSRLPWDDFHFLNSAFRDVAEAGSQRWIDASLVRISHRGGKDKSITRTVRAIDGLQIEYAVPFPLTYIFGPRTMQVYSSIFSFVLQIRRAKNVLERILVRADVGRTSRSELKVFYAMRSKLSWFVNTLLNFIATNVLHTQLVSFHDALQRAKSLDEMIQLHNDHLSKIEGRCLLQRNTSALHRTIISILDMTLLFSDCFIAFAGDTTHDISRHSIIMMKRHRSRRVRHQRRNVIGFSQSFQALEDSSDSDSDFDVDLTENGVEPSFSLTASSAAGDDFLTRLDKISTELDILVRFVRRGVESLAAGTGEAAPAFGIFAFALEDWDR</sequence>
<dbReference type="Proteomes" id="UP000287166">
    <property type="component" value="Unassembled WGS sequence"/>
</dbReference>
<dbReference type="STRING" id="139825.A0A401GC78"/>
<dbReference type="InterPro" id="IPR040457">
    <property type="entry name" value="GCP_C"/>
</dbReference>
<name>A0A401GC78_9APHY</name>
<feature type="compositionally biased region" description="Polar residues" evidence="6">
    <location>
        <begin position="1"/>
        <end position="20"/>
    </location>
</feature>
<evidence type="ECO:0000259" key="7">
    <source>
        <dbReference type="Pfam" id="PF04130"/>
    </source>
</evidence>
<dbReference type="PANTHER" id="PTHR19302:SF33">
    <property type="entry name" value="GAMMA-TUBULIN COMPLEX COMPONENT 5"/>
    <property type="match status" value="1"/>
</dbReference>
<comment type="subcellular location">
    <subcellularLocation>
        <location evidence="1">Cytoplasm</location>
        <location evidence="1">Cytoskeleton</location>
    </subcellularLocation>
</comment>
<keyword evidence="3" id="KW-0963">Cytoplasm</keyword>
<comment type="caution">
    <text evidence="9">The sequence shown here is derived from an EMBL/GenBank/DDBJ whole genome shotgun (WGS) entry which is preliminary data.</text>
</comment>
<feature type="domain" description="Gamma tubulin complex component protein N-terminal" evidence="8">
    <location>
        <begin position="394"/>
        <end position="733"/>
    </location>
</feature>
<evidence type="ECO:0000256" key="1">
    <source>
        <dbReference type="ARBA" id="ARBA00004245"/>
    </source>
</evidence>
<evidence type="ECO:0000256" key="4">
    <source>
        <dbReference type="ARBA" id="ARBA00022701"/>
    </source>
</evidence>
<dbReference type="GO" id="GO:0051321">
    <property type="term" value="P:meiotic cell cycle"/>
    <property type="evidence" value="ECO:0007669"/>
    <property type="project" value="TreeGrafter"/>
</dbReference>
<keyword evidence="4" id="KW-0493">Microtubule</keyword>
<dbReference type="GO" id="GO:0000930">
    <property type="term" value="C:gamma-tubulin complex"/>
    <property type="evidence" value="ECO:0007669"/>
    <property type="project" value="UniProtKB-ARBA"/>
</dbReference>
<dbReference type="InterPro" id="IPR042241">
    <property type="entry name" value="GCP_C_sf"/>
</dbReference>
<dbReference type="CDD" id="cd22572">
    <property type="entry name" value="GCP5_NTD"/>
    <property type="match status" value="1"/>
</dbReference>
<dbReference type="PANTHER" id="PTHR19302">
    <property type="entry name" value="GAMMA TUBULIN COMPLEX PROTEIN"/>
    <property type="match status" value="1"/>
</dbReference>
<feature type="region of interest" description="Disordered" evidence="6">
    <location>
        <begin position="1"/>
        <end position="105"/>
    </location>
</feature>
<dbReference type="InParanoid" id="A0A401GC78"/>
<evidence type="ECO:0000313" key="10">
    <source>
        <dbReference type="Proteomes" id="UP000287166"/>
    </source>
</evidence>
<dbReference type="Gene3D" id="1.20.120.1900">
    <property type="entry name" value="Gamma-tubulin complex, C-terminal domain"/>
    <property type="match status" value="1"/>
</dbReference>
<gene>
    <name evidence="9" type="ORF">SCP_0209990</name>
</gene>
<dbReference type="GO" id="GO:0000922">
    <property type="term" value="C:spindle pole"/>
    <property type="evidence" value="ECO:0007669"/>
    <property type="project" value="InterPro"/>
</dbReference>
<evidence type="ECO:0000256" key="3">
    <source>
        <dbReference type="ARBA" id="ARBA00022490"/>
    </source>
</evidence>
<dbReference type="EMBL" id="BFAD01000002">
    <property type="protein sequence ID" value="GBE79798.1"/>
    <property type="molecule type" value="Genomic_DNA"/>
</dbReference>
<comment type="similarity">
    <text evidence="2">Belongs to the TUBGCP family.</text>
</comment>
<dbReference type="GO" id="GO:0000278">
    <property type="term" value="P:mitotic cell cycle"/>
    <property type="evidence" value="ECO:0007669"/>
    <property type="project" value="TreeGrafter"/>
</dbReference>
<organism evidence="9 10">
    <name type="scientific">Sparassis crispa</name>
    <dbReference type="NCBI Taxonomy" id="139825"/>
    <lineage>
        <taxon>Eukaryota</taxon>
        <taxon>Fungi</taxon>
        <taxon>Dikarya</taxon>
        <taxon>Basidiomycota</taxon>
        <taxon>Agaricomycotina</taxon>
        <taxon>Agaricomycetes</taxon>
        <taxon>Polyporales</taxon>
        <taxon>Sparassidaceae</taxon>
        <taxon>Sparassis</taxon>
    </lineage>
</organism>
<feature type="region of interest" description="Disordered" evidence="6">
    <location>
        <begin position="268"/>
        <end position="298"/>
    </location>
</feature>
<dbReference type="GO" id="GO:0051225">
    <property type="term" value="P:spindle assembly"/>
    <property type="evidence" value="ECO:0007669"/>
    <property type="project" value="TreeGrafter"/>
</dbReference>
<dbReference type="GO" id="GO:0031122">
    <property type="term" value="P:cytoplasmic microtubule organization"/>
    <property type="evidence" value="ECO:0007669"/>
    <property type="project" value="TreeGrafter"/>
</dbReference>
<dbReference type="InterPro" id="IPR007259">
    <property type="entry name" value="GCP"/>
</dbReference>
<reference evidence="9 10" key="1">
    <citation type="journal article" date="2018" name="Sci. Rep.">
        <title>Genome sequence of the cauliflower mushroom Sparassis crispa (Hanabiratake) and its association with beneficial usage.</title>
        <authorList>
            <person name="Kiyama R."/>
            <person name="Furutani Y."/>
            <person name="Kawaguchi K."/>
            <person name="Nakanishi T."/>
        </authorList>
    </citation>
    <scope>NUCLEOTIDE SEQUENCE [LARGE SCALE GENOMIC DNA]</scope>
</reference>
<evidence type="ECO:0000256" key="6">
    <source>
        <dbReference type="SAM" id="MobiDB-lite"/>
    </source>
</evidence>
<dbReference type="GO" id="GO:0051011">
    <property type="term" value="F:microtubule minus-end binding"/>
    <property type="evidence" value="ECO:0007669"/>
    <property type="project" value="TreeGrafter"/>
</dbReference>
<dbReference type="InterPro" id="IPR059169">
    <property type="entry name" value="GCP5_N_ext"/>
</dbReference>
<dbReference type="RefSeq" id="XP_027610711.1">
    <property type="nucleotide sequence ID" value="XM_027754910.1"/>
</dbReference>
<feature type="compositionally biased region" description="Low complexity" evidence="6">
    <location>
        <begin position="21"/>
        <end position="83"/>
    </location>
</feature>
<dbReference type="Pfam" id="PF04130">
    <property type="entry name" value="GCP_C_terminal"/>
    <property type="match status" value="1"/>
</dbReference>
<dbReference type="OrthoDB" id="66546at2759"/>
<dbReference type="GO" id="GO:0005816">
    <property type="term" value="C:spindle pole body"/>
    <property type="evidence" value="ECO:0007669"/>
    <property type="project" value="UniProtKB-ARBA"/>
</dbReference>
<dbReference type="GO" id="GO:0043015">
    <property type="term" value="F:gamma-tubulin binding"/>
    <property type="evidence" value="ECO:0007669"/>
    <property type="project" value="InterPro"/>
</dbReference>